<evidence type="ECO:0000313" key="3">
    <source>
        <dbReference type="EMBL" id="CAB4566092.1"/>
    </source>
</evidence>
<dbReference type="PANTHER" id="PTHR34580">
    <property type="match status" value="1"/>
</dbReference>
<dbReference type="EMBL" id="CAEZTJ010000048">
    <property type="protein sequence ID" value="CAB4566092.1"/>
    <property type="molecule type" value="Genomic_DNA"/>
</dbReference>
<feature type="domain" description="PafC HTH" evidence="2">
    <location>
        <begin position="8"/>
        <end position="122"/>
    </location>
</feature>
<sequence length="311" mass="35183">MPSESALERVERIIDLIPYLHHRQVNLNELASRLGQDVGEIERDLEIAFLCGLPGYTPDLLIDMNLEGGFVAVSDPQSLDVPRRLTIDEITSLRLGVELIQMLYPSTSFLREHLDSLRRKISEPSEISKDLSFDDEWNENLEVIESAILMPSRISFSYLDSLGRLSQQRLVTPSHFLWRGGRLLLRGFDHEKESPREFFISRVKNVQPVSGQVVSIEESDSSSAAQSSLTAVIRLSALPMWWKRRNAAFITNLVTNHSGIKVELRYWSGEWLIRALVPILDLIEAIDAEGLSSDQLRSLFLSHFSGSDTPA</sequence>
<evidence type="ECO:0000259" key="2">
    <source>
        <dbReference type="Pfam" id="PF19187"/>
    </source>
</evidence>
<dbReference type="InterPro" id="IPR026881">
    <property type="entry name" value="WYL_dom"/>
</dbReference>
<gene>
    <name evidence="3" type="ORF">UFOPK1650_00459</name>
</gene>
<dbReference type="AlphaFoldDB" id="A0A6J6DPN7"/>
<dbReference type="PANTHER" id="PTHR34580:SF1">
    <property type="entry name" value="PROTEIN PAFC"/>
    <property type="match status" value="1"/>
</dbReference>
<dbReference type="PIRSF" id="PIRSF016838">
    <property type="entry name" value="PafC"/>
    <property type="match status" value="1"/>
</dbReference>
<dbReference type="InterPro" id="IPR051534">
    <property type="entry name" value="CBASS_pafABC_assoc_protein"/>
</dbReference>
<proteinExistence type="predicted"/>
<name>A0A6J6DPN7_9ZZZZ</name>
<dbReference type="Pfam" id="PF19187">
    <property type="entry name" value="HTH_PafC"/>
    <property type="match status" value="1"/>
</dbReference>
<protein>
    <submittedName>
        <fullName evidence="3">Unannotated protein</fullName>
    </submittedName>
</protein>
<dbReference type="PROSITE" id="PS52050">
    <property type="entry name" value="WYL"/>
    <property type="match status" value="1"/>
</dbReference>
<dbReference type="InterPro" id="IPR043839">
    <property type="entry name" value="PafC_HTH"/>
</dbReference>
<dbReference type="Pfam" id="PF13280">
    <property type="entry name" value="WYL"/>
    <property type="match status" value="1"/>
</dbReference>
<reference evidence="3" key="1">
    <citation type="submission" date="2020-05" db="EMBL/GenBank/DDBJ databases">
        <authorList>
            <person name="Chiriac C."/>
            <person name="Salcher M."/>
            <person name="Ghai R."/>
            <person name="Kavagutti S V."/>
        </authorList>
    </citation>
    <scope>NUCLEOTIDE SEQUENCE</scope>
</reference>
<dbReference type="InterPro" id="IPR028349">
    <property type="entry name" value="PafC-like"/>
</dbReference>
<accession>A0A6J6DPN7</accession>
<feature type="domain" description="WYL" evidence="1">
    <location>
        <begin position="139"/>
        <end position="207"/>
    </location>
</feature>
<evidence type="ECO:0000259" key="1">
    <source>
        <dbReference type="Pfam" id="PF13280"/>
    </source>
</evidence>
<organism evidence="3">
    <name type="scientific">freshwater metagenome</name>
    <dbReference type="NCBI Taxonomy" id="449393"/>
    <lineage>
        <taxon>unclassified sequences</taxon>
        <taxon>metagenomes</taxon>
        <taxon>ecological metagenomes</taxon>
    </lineage>
</organism>